<protein>
    <submittedName>
        <fullName evidence="1">Uncharacterized protein</fullName>
    </submittedName>
</protein>
<dbReference type="Proteomes" id="UP000563151">
    <property type="component" value="Unassembled WGS sequence"/>
</dbReference>
<gene>
    <name evidence="1" type="ORF">HGG79_09465</name>
</gene>
<dbReference type="AlphaFoldDB" id="A0A923EA20"/>
<sequence>MNKEILKRTEKILYKYYYHIKTIEKLKNQVVILWKQKEDIEKDIQNSNITLEGGIRSVSYGEKVQTSFDSTSYAEKEAIRAIEKLEKELVYKNQRILKLHTRIRDIEVNIGDINYNINLLEEEDRKFLRYKYGDNKSIEQISIIFNMSRATAYRKKDNLINHMASLIGILK</sequence>
<evidence type="ECO:0000313" key="1">
    <source>
        <dbReference type="EMBL" id="MBC2398002.1"/>
    </source>
</evidence>
<evidence type="ECO:0000313" key="2">
    <source>
        <dbReference type="Proteomes" id="UP000563151"/>
    </source>
</evidence>
<reference evidence="1 2" key="1">
    <citation type="submission" date="2020-04" db="EMBL/GenBank/DDBJ databases">
        <title>Genomic insights into acetone-butanol-ethanol (ABE) fermentation by sequencing solventogenic clostridia strains.</title>
        <authorList>
            <person name="Brown S."/>
        </authorList>
    </citation>
    <scope>NUCLEOTIDE SEQUENCE [LARGE SCALE GENOMIC DNA]</scope>
    <source>
        <strain evidence="1 2">DJ011</strain>
    </source>
</reference>
<organism evidence="1 2">
    <name type="scientific">Clostridium tetanomorphum</name>
    <dbReference type="NCBI Taxonomy" id="1553"/>
    <lineage>
        <taxon>Bacteria</taxon>
        <taxon>Bacillati</taxon>
        <taxon>Bacillota</taxon>
        <taxon>Clostridia</taxon>
        <taxon>Eubacteriales</taxon>
        <taxon>Clostridiaceae</taxon>
        <taxon>Clostridium</taxon>
    </lineage>
</organism>
<name>A0A923EA20_CLOTT</name>
<keyword evidence="2" id="KW-1185">Reference proteome</keyword>
<accession>A0A923EA20</accession>
<dbReference type="EMBL" id="JAAZWO010000009">
    <property type="protein sequence ID" value="MBC2398002.1"/>
    <property type="molecule type" value="Genomic_DNA"/>
</dbReference>
<proteinExistence type="predicted"/>
<comment type="caution">
    <text evidence="1">The sequence shown here is derived from an EMBL/GenBank/DDBJ whole genome shotgun (WGS) entry which is preliminary data.</text>
</comment>
<dbReference type="RefSeq" id="WP_035149164.1">
    <property type="nucleotide sequence ID" value="NZ_JAAZWO010000009.1"/>
</dbReference>